<organism evidence="2 3">
    <name type="scientific">Austropuccinia psidii MF-1</name>
    <dbReference type="NCBI Taxonomy" id="1389203"/>
    <lineage>
        <taxon>Eukaryota</taxon>
        <taxon>Fungi</taxon>
        <taxon>Dikarya</taxon>
        <taxon>Basidiomycota</taxon>
        <taxon>Pucciniomycotina</taxon>
        <taxon>Pucciniomycetes</taxon>
        <taxon>Pucciniales</taxon>
        <taxon>Sphaerophragmiaceae</taxon>
        <taxon>Austropuccinia</taxon>
    </lineage>
</organism>
<name>A0A9Q3P8U1_9BASI</name>
<evidence type="ECO:0000313" key="3">
    <source>
        <dbReference type="Proteomes" id="UP000765509"/>
    </source>
</evidence>
<reference evidence="2" key="1">
    <citation type="submission" date="2021-03" db="EMBL/GenBank/DDBJ databases">
        <title>Draft genome sequence of rust myrtle Austropuccinia psidii MF-1, a brazilian biotype.</title>
        <authorList>
            <person name="Quecine M.C."/>
            <person name="Pachon D.M.R."/>
            <person name="Bonatelli M.L."/>
            <person name="Correr F.H."/>
            <person name="Franceschini L.M."/>
            <person name="Leite T.F."/>
            <person name="Margarido G.R.A."/>
            <person name="Almeida C.A."/>
            <person name="Ferrarezi J.A."/>
            <person name="Labate C.A."/>
        </authorList>
    </citation>
    <scope>NUCLEOTIDE SEQUENCE</scope>
    <source>
        <strain evidence="2">MF-1</strain>
    </source>
</reference>
<comment type="caution">
    <text evidence="2">The sequence shown here is derived from an EMBL/GenBank/DDBJ whole genome shotgun (WGS) entry which is preliminary data.</text>
</comment>
<dbReference type="AlphaFoldDB" id="A0A9Q3P8U1"/>
<feature type="compositionally biased region" description="Basic residues" evidence="1">
    <location>
        <begin position="91"/>
        <end position="107"/>
    </location>
</feature>
<evidence type="ECO:0000313" key="2">
    <source>
        <dbReference type="EMBL" id="MBW0552679.1"/>
    </source>
</evidence>
<evidence type="ECO:0000256" key="1">
    <source>
        <dbReference type="SAM" id="MobiDB-lite"/>
    </source>
</evidence>
<proteinExistence type="predicted"/>
<feature type="compositionally biased region" description="Polar residues" evidence="1">
    <location>
        <begin position="76"/>
        <end position="87"/>
    </location>
</feature>
<gene>
    <name evidence="2" type="ORF">O181_092394</name>
</gene>
<accession>A0A9Q3P8U1</accession>
<keyword evidence="3" id="KW-1185">Reference proteome</keyword>
<dbReference type="EMBL" id="AVOT02058922">
    <property type="protein sequence ID" value="MBW0552679.1"/>
    <property type="molecule type" value="Genomic_DNA"/>
</dbReference>
<feature type="region of interest" description="Disordered" evidence="1">
    <location>
        <begin position="57"/>
        <end position="115"/>
    </location>
</feature>
<dbReference type="Proteomes" id="UP000765509">
    <property type="component" value="Unassembled WGS sequence"/>
</dbReference>
<protein>
    <submittedName>
        <fullName evidence="2">Uncharacterized protein</fullName>
    </submittedName>
</protein>
<sequence>MPKPLTEGHELLLKHQEIPGSGEDHIALRRVEPIFLQRQVQKDIELVKRSKSFIHRPEEGVGNYPKFGERRPSGIYQLQKSPRTNPSDFRRSRKVPRNIRAKAKAKKIGTDLTHKGTGSPNWSLQLWTVSSMWPEVSWNSHPKSRKG</sequence>